<evidence type="ECO:0000259" key="1">
    <source>
        <dbReference type="PROSITE" id="PS51186"/>
    </source>
</evidence>
<dbReference type="KEGG" id="paek:D3873_00600"/>
<reference evidence="3" key="1">
    <citation type="submission" date="2018-09" db="EMBL/GenBank/DDBJ databases">
        <authorList>
            <person name="Zhu H."/>
        </authorList>
    </citation>
    <scope>NUCLEOTIDE SEQUENCE [LARGE SCALE GENOMIC DNA]</scope>
    <source>
        <strain evidence="3">K2R23-3</strain>
    </source>
</reference>
<evidence type="ECO:0000313" key="3">
    <source>
        <dbReference type="Proteomes" id="UP000265725"/>
    </source>
</evidence>
<dbReference type="GO" id="GO:0016747">
    <property type="term" value="F:acyltransferase activity, transferring groups other than amino-acyl groups"/>
    <property type="evidence" value="ECO:0007669"/>
    <property type="project" value="InterPro"/>
</dbReference>
<protein>
    <submittedName>
        <fullName evidence="2">N-acetyltransferase</fullName>
    </submittedName>
</protein>
<dbReference type="Pfam" id="PF13508">
    <property type="entry name" value="Acetyltransf_7"/>
    <property type="match status" value="1"/>
</dbReference>
<feature type="domain" description="N-acetyltransferase" evidence="1">
    <location>
        <begin position="1"/>
        <end position="123"/>
    </location>
</feature>
<organism evidence="2 3">
    <name type="scientific">Paenisporosarcina cavernae</name>
    <dbReference type="NCBI Taxonomy" id="2320858"/>
    <lineage>
        <taxon>Bacteria</taxon>
        <taxon>Bacillati</taxon>
        <taxon>Bacillota</taxon>
        <taxon>Bacilli</taxon>
        <taxon>Bacillales</taxon>
        <taxon>Caryophanaceae</taxon>
        <taxon>Paenisporosarcina</taxon>
    </lineage>
</organism>
<dbReference type="OrthoDB" id="162775at2"/>
<name>A0A385YW85_9BACL</name>
<keyword evidence="3" id="KW-1185">Reference proteome</keyword>
<gene>
    <name evidence="2" type="ORF">D3873_00600</name>
</gene>
<dbReference type="PROSITE" id="PS51186">
    <property type="entry name" value="GNAT"/>
    <property type="match status" value="1"/>
</dbReference>
<dbReference type="SUPFAM" id="SSF55729">
    <property type="entry name" value="Acyl-CoA N-acyltransferases (Nat)"/>
    <property type="match status" value="1"/>
</dbReference>
<accession>A0A385YW85</accession>
<dbReference type="EMBL" id="CP032418">
    <property type="protein sequence ID" value="AYC30731.1"/>
    <property type="molecule type" value="Genomic_DNA"/>
</dbReference>
<dbReference type="AlphaFoldDB" id="A0A385YW85"/>
<dbReference type="Gene3D" id="3.40.630.30">
    <property type="match status" value="1"/>
</dbReference>
<dbReference type="InterPro" id="IPR000182">
    <property type="entry name" value="GNAT_dom"/>
</dbReference>
<dbReference type="InterPro" id="IPR016181">
    <property type="entry name" value="Acyl_CoA_acyltransferase"/>
</dbReference>
<keyword evidence="2" id="KW-0808">Transferase</keyword>
<proteinExistence type="predicted"/>
<sequence>MIGRYLDRGDMFVLEEDSVKCIAVVTDEGNGVVELKNLATTPSAQRKGYGKKMVQFLMNYFAEKADVMRVGTGDSPLTIPFYEACGFEYSHQINNFFTDHYPEPIFENGKQLVHMIVMEKRLR</sequence>
<dbReference type="Proteomes" id="UP000265725">
    <property type="component" value="Chromosome"/>
</dbReference>
<evidence type="ECO:0000313" key="2">
    <source>
        <dbReference type="EMBL" id="AYC30731.1"/>
    </source>
</evidence>
<dbReference type="CDD" id="cd04301">
    <property type="entry name" value="NAT_SF"/>
    <property type="match status" value="1"/>
</dbReference>